<organism evidence="2 3">
    <name type="scientific">Borborobacter arsenicus</name>
    <dbReference type="NCBI Taxonomy" id="1851146"/>
    <lineage>
        <taxon>Bacteria</taxon>
        <taxon>Pseudomonadati</taxon>
        <taxon>Pseudomonadota</taxon>
        <taxon>Alphaproteobacteria</taxon>
        <taxon>Hyphomicrobiales</taxon>
        <taxon>Phyllobacteriaceae</taxon>
        <taxon>Borborobacter</taxon>
    </lineage>
</organism>
<sequence length="82" mass="8866">MRILISAFAAMVMISSAALAAEAEGKVKAIDRDQMTITLDDGKSYKLPGEFDVDAIKEGMEVLLAYDEVSGVNLITDMELPQ</sequence>
<protein>
    <submittedName>
        <fullName evidence="2">DUF1344 domain-containing protein</fullName>
    </submittedName>
</protein>
<dbReference type="Proteomes" id="UP000281647">
    <property type="component" value="Unassembled WGS sequence"/>
</dbReference>
<name>A0A432V512_9HYPH</name>
<accession>A0A432V512</accession>
<evidence type="ECO:0000313" key="2">
    <source>
        <dbReference type="EMBL" id="RUM97239.1"/>
    </source>
</evidence>
<dbReference type="Pfam" id="PF07076">
    <property type="entry name" value="DUF1344"/>
    <property type="match status" value="1"/>
</dbReference>
<comment type="caution">
    <text evidence="2">The sequence shown here is derived from an EMBL/GenBank/DDBJ whole genome shotgun (WGS) entry which is preliminary data.</text>
</comment>
<dbReference type="EMBL" id="RKST01000013">
    <property type="protein sequence ID" value="RUM97239.1"/>
    <property type="molecule type" value="Genomic_DNA"/>
</dbReference>
<keyword evidence="3" id="KW-1185">Reference proteome</keyword>
<gene>
    <name evidence="2" type="ORF">EET67_13905</name>
</gene>
<dbReference type="RefSeq" id="WP_128625250.1">
    <property type="nucleotide sequence ID" value="NZ_ML133511.1"/>
</dbReference>
<dbReference type="OrthoDB" id="7872012at2"/>
<evidence type="ECO:0000256" key="1">
    <source>
        <dbReference type="SAM" id="SignalP"/>
    </source>
</evidence>
<keyword evidence="1" id="KW-0732">Signal</keyword>
<dbReference type="InterPro" id="IPR009780">
    <property type="entry name" value="DUF1344"/>
</dbReference>
<dbReference type="AlphaFoldDB" id="A0A432V512"/>
<proteinExistence type="predicted"/>
<feature type="signal peptide" evidence="1">
    <location>
        <begin position="1"/>
        <end position="20"/>
    </location>
</feature>
<reference evidence="2 3" key="1">
    <citation type="submission" date="2018-11" db="EMBL/GenBank/DDBJ databases">
        <title>Pseudaminobacter arsenicus sp. nov., an arsenic-resistant bacterium isolated from arsenic-rich aquifers.</title>
        <authorList>
            <person name="Mu Y."/>
        </authorList>
    </citation>
    <scope>NUCLEOTIDE SEQUENCE [LARGE SCALE GENOMIC DNA]</scope>
    <source>
        <strain evidence="2 3">CB3</strain>
    </source>
</reference>
<feature type="chain" id="PRO_5019567451" evidence="1">
    <location>
        <begin position="21"/>
        <end position="82"/>
    </location>
</feature>
<evidence type="ECO:0000313" key="3">
    <source>
        <dbReference type="Proteomes" id="UP000281647"/>
    </source>
</evidence>